<evidence type="ECO:0000256" key="3">
    <source>
        <dbReference type="ARBA" id="ARBA00022795"/>
    </source>
</evidence>
<organism evidence="4 5">
    <name type="scientific">Larsenimonas rhizosphaerae</name>
    <dbReference type="NCBI Taxonomy" id="2944682"/>
    <lineage>
        <taxon>Bacteria</taxon>
        <taxon>Pseudomonadati</taxon>
        <taxon>Pseudomonadota</taxon>
        <taxon>Gammaproteobacteria</taxon>
        <taxon>Oceanospirillales</taxon>
        <taxon>Halomonadaceae</taxon>
        <taxon>Larsenimonas</taxon>
    </lineage>
</organism>
<dbReference type="Proteomes" id="UP001165678">
    <property type="component" value="Unassembled WGS sequence"/>
</dbReference>
<dbReference type="Pfam" id="PF05130">
    <property type="entry name" value="FlgN"/>
    <property type="match status" value="1"/>
</dbReference>
<keyword evidence="4" id="KW-0969">Cilium</keyword>
<evidence type="ECO:0000256" key="1">
    <source>
        <dbReference type="ARBA" id="ARBA00002397"/>
    </source>
</evidence>
<evidence type="ECO:0000313" key="4">
    <source>
        <dbReference type="EMBL" id="MCX2523097.1"/>
    </source>
</evidence>
<evidence type="ECO:0000313" key="5">
    <source>
        <dbReference type="Proteomes" id="UP001165678"/>
    </source>
</evidence>
<dbReference type="Gene3D" id="1.20.58.300">
    <property type="entry name" value="FlgN-like"/>
    <property type="match status" value="1"/>
</dbReference>
<keyword evidence="5" id="KW-1185">Reference proteome</keyword>
<keyword evidence="3" id="KW-1005">Bacterial flagellum biogenesis</keyword>
<dbReference type="GO" id="GO:0044780">
    <property type="term" value="P:bacterial-type flagellum assembly"/>
    <property type="evidence" value="ECO:0007669"/>
    <property type="project" value="InterPro"/>
</dbReference>
<dbReference type="SUPFAM" id="SSF140566">
    <property type="entry name" value="FlgN-like"/>
    <property type="match status" value="1"/>
</dbReference>
<dbReference type="InterPro" id="IPR007809">
    <property type="entry name" value="FlgN-like"/>
</dbReference>
<dbReference type="EMBL" id="JAPIVE010000001">
    <property type="protein sequence ID" value="MCX2523097.1"/>
    <property type="molecule type" value="Genomic_DNA"/>
</dbReference>
<comment type="caution">
    <text evidence="4">The sequence shown here is derived from an EMBL/GenBank/DDBJ whole genome shotgun (WGS) entry which is preliminary data.</text>
</comment>
<keyword evidence="4" id="KW-0282">Flagellum</keyword>
<dbReference type="InterPro" id="IPR036679">
    <property type="entry name" value="FlgN-like_sf"/>
</dbReference>
<protein>
    <submittedName>
        <fullName evidence="4">Flagellar protein FlgN</fullName>
    </submittedName>
</protein>
<gene>
    <name evidence="4" type="ORF">OQ287_02480</name>
</gene>
<dbReference type="RefSeq" id="WP_250936437.1">
    <property type="nucleotide sequence ID" value="NZ_JAMLJK010000001.1"/>
</dbReference>
<accession>A0AA41ZD25</accession>
<evidence type="ECO:0000256" key="2">
    <source>
        <dbReference type="ARBA" id="ARBA00007703"/>
    </source>
</evidence>
<sequence length="165" mass="18385">MTATASSHSHPLRQPLLEALVAEYKALNHFIVLLQQEQRVLDNVEATDIEQFTRLTEEKTAQAELLESLSQKRLTIVDQATGGKRHAQAMTTLMNNNGLGRQWSDFKRKVVQASQLNQSNGLKLGIRADYNQRALRFLHNAAGMSLYGRNGQTHARGGSNLYGQA</sequence>
<reference evidence="4" key="1">
    <citation type="submission" date="2022-11" db="EMBL/GenBank/DDBJ databases">
        <title>Larsenimonas rhizosphaerae sp. nov., isolated from a tidal mudflat.</title>
        <authorList>
            <person name="Lee S.D."/>
            <person name="Kim I.S."/>
        </authorList>
    </citation>
    <scope>NUCLEOTIDE SEQUENCE</scope>
    <source>
        <strain evidence="4">GH2-1</strain>
    </source>
</reference>
<comment type="function">
    <text evidence="1">Required for the efficient initiation of filament assembly.</text>
</comment>
<name>A0AA41ZD25_9GAMM</name>
<comment type="similarity">
    <text evidence="2">Belongs to the FlgN family.</text>
</comment>
<keyword evidence="4" id="KW-0966">Cell projection</keyword>
<dbReference type="AlphaFoldDB" id="A0AA41ZD25"/>
<proteinExistence type="inferred from homology"/>